<gene>
    <name evidence="1" type="ORF">HYFRA_00013156</name>
</gene>
<keyword evidence="2" id="KW-1185">Reference proteome</keyword>
<comment type="caution">
    <text evidence="1">The sequence shown here is derived from an EMBL/GenBank/DDBJ whole genome shotgun (WGS) entry which is preliminary data.</text>
</comment>
<reference evidence="1" key="1">
    <citation type="submission" date="2021-07" db="EMBL/GenBank/DDBJ databases">
        <authorList>
            <person name="Durling M."/>
        </authorList>
    </citation>
    <scope>NUCLEOTIDE SEQUENCE</scope>
</reference>
<dbReference type="Proteomes" id="UP000696280">
    <property type="component" value="Unassembled WGS sequence"/>
</dbReference>
<evidence type="ECO:0000313" key="1">
    <source>
        <dbReference type="EMBL" id="CAG8959884.1"/>
    </source>
</evidence>
<name>A0A9N9PMP8_9HELO</name>
<dbReference type="EMBL" id="CAJVRL010000093">
    <property type="protein sequence ID" value="CAG8959884.1"/>
    <property type="molecule type" value="Genomic_DNA"/>
</dbReference>
<organism evidence="1 2">
    <name type="scientific">Hymenoscyphus fraxineus</name>
    <dbReference type="NCBI Taxonomy" id="746836"/>
    <lineage>
        <taxon>Eukaryota</taxon>
        <taxon>Fungi</taxon>
        <taxon>Dikarya</taxon>
        <taxon>Ascomycota</taxon>
        <taxon>Pezizomycotina</taxon>
        <taxon>Leotiomycetes</taxon>
        <taxon>Helotiales</taxon>
        <taxon>Helotiaceae</taxon>
        <taxon>Hymenoscyphus</taxon>
    </lineage>
</organism>
<evidence type="ECO:0000313" key="2">
    <source>
        <dbReference type="Proteomes" id="UP000696280"/>
    </source>
</evidence>
<sequence length="252" mass="28427">MTAIFFRQQPESVDLAGLISRELILSRASVFNAEPGMEVVKRAKGKRADSSEKIASQCLVKFWSRGRHKRLSVQVEKAQPPLDLDLVPASTLLTSASIVIAKSSSVSQRIASHVVHRIPREINRPAVAVVDTYFRNINRQVLVVHLGKRNFHVNLELPTSNSDTQEVARPMKATHSLFPSYHQTRLFQRAFQLLRGSPDFKPQASRLVDIPVYEWRSRTHHRPPAAAPNPVIITYVPKHHSLANEKAQQQFA</sequence>
<protein>
    <submittedName>
        <fullName evidence="1">Uncharacterized protein</fullName>
    </submittedName>
</protein>
<proteinExistence type="predicted"/>
<accession>A0A9N9PMP8</accession>
<dbReference type="AlphaFoldDB" id="A0A9N9PMP8"/>